<dbReference type="Gene3D" id="2.70.70.10">
    <property type="entry name" value="Glucose Permease (Domain IIA)"/>
    <property type="match status" value="1"/>
</dbReference>
<accession>A0A4Q7YN92</accession>
<evidence type="ECO:0000313" key="3">
    <source>
        <dbReference type="EMBL" id="RZU39087.1"/>
    </source>
</evidence>
<dbReference type="CDD" id="cd12797">
    <property type="entry name" value="M23_peptidase"/>
    <property type="match status" value="1"/>
</dbReference>
<dbReference type="PANTHER" id="PTHR21666">
    <property type="entry name" value="PEPTIDASE-RELATED"/>
    <property type="match status" value="1"/>
</dbReference>
<keyword evidence="1" id="KW-0732">Signal</keyword>
<gene>
    <name evidence="3" type="ORF">BDD14_0415</name>
</gene>
<dbReference type="SUPFAM" id="SSF51261">
    <property type="entry name" value="Duplicated hybrid motif"/>
    <property type="match status" value="1"/>
</dbReference>
<protein>
    <submittedName>
        <fullName evidence="3">Murein DD-endopeptidase MepM/ murein hydrolase activator NlpD</fullName>
    </submittedName>
</protein>
<dbReference type="AlphaFoldDB" id="A0A4Q7YN92"/>
<keyword evidence="4" id="KW-1185">Reference proteome</keyword>
<sequence>MARVMLLAMRNLVRIVLPLVLVAFLIPSIRAQPATSIAWTPDILFTGSPCLFRVNSPSLTGVTGTWQGHELSFFQEPKDPDSWYSLAGVDVGAKSGSYELTIELIQQSGTKTIRRTIDVAPAPYKEIPLTVPQKFVEPSEQEQKIIVADQQVKRRIFARSANSPLWTGSFSPPLKSAPRTDSFGTRRIFNGSLVSVHRGLDYRAKVGTPVRAANSARVLLARPLFYEGNCVILDHGLGLMTIYMHLSEFKVREGELVRRGQMIALSGETGRATGPHLHLSVRWQGEYLDPAKLFSLNVPRPVQP</sequence>
<organism evidence="3 4">
    <name type="scientific">Edaphobacter modestus</name>
    <dbReference type="NCBI Taxonomy" id="388466"/>
    <lineage>
        <taxon>Bacteria</taxon>
        <taxon>Pseudomonadati</taxon>
        <taxon>Acidobacteriota</taxon>
        <taxon>Terriglobia</taxon>
        <taxon>Terriglobales</taxon>
        <taxon>Acidobacteriaceae</taxon>
        <taxon>Edaphobacter</taxon>
    </lineage>
</organism>
<reference evidence="3 4" key="1">
    <citation type="submission" date="2019-02" db="EMBL/GenBank/DDBJ databases">
        <title>Genomic Encyclopedia of Archaeal and Bacterial Type Strains, Phase II (KMG-II): from individual species to whole genera.</title>
        <authorList>
            <person name="Goeker M."/>
        </authorList>
    </citation>
    <scope>NUCLEOTIDE SEQUENCE [LARGE SCALE GENOMIC DNA]</scope>
    <source>
        <strain evidence="3 4">DSM 18101</strain>
    </source>
</reference>
<dbReference type="PANTHER" id="PTHR21666:SF289">
    <property type="entry name" value="L-ALA--D-GLU ENDOPEPTIDASE"/>
    <property type="match status" value="1"/>
</dbReference>
<feature type="domain" description="M23ase beta-sheet core" evidence="2">
    <location>
        <begin position="196"/>
        <end position="290"/>
    </location>
</feature>
<dbReference type="Pfam" id="PF01551">
    <property type="entry name" value="Peptidase_M23"/>
    <property type="match status" value="1"/>
</dbReference>
<name>A0A4Q7YN92_9BACT</name>
<proteinExistence type="predicted"/>
<dbReference type="Proteomes" id="UP000292958">
    <property type="component" value="Unassembled WGS sequence"/>
</dbReference>
<comment type="caution">
    <text evidence="3">The sequence shown here is derived from an EMBL/GenBank/DDBJ whole genome shotgun (WGS) entry which is preliminary data.</text>
</comment>
<dbReference type="InterPro" id="IPR011055">
    <property type="entry name" value="Dup_hybrid_motif"/>
</dbReference>
<dbReference type="InterPro" id="IPR016047">
    <property type="entry name" value="M23ase_b-sheet_dom"/>
</dbReference>
<evidence type="ECO:0000313" key="4">
    <source>
        <dbReference type="Proteomes" id="UP000292958"/>
    </source>
</evidence>
<dbReference type="GO" id="GO:0004222">
    <property type="term" value="F:metalloendopeptidase activity"/>
    <property type="evidence" value="ECO:0007669"/>
    <property type="project" value="TreeGrafter"/>
</dbReference>
<evidence type="ECO:0000259" key="2">
    <source>
        <dbReference type="Pfam" id="PF01551"/>
    </source>
</evidence>
<dbReference type="OrthoDB" id="9805799at2"/>
<evidence type="ECO:0000256" key="1">
    <source>
        <dbReference type="ARBA" id="ARBA00022729"/>
    </source>
</evidence>
<dbReference type="InterPro" id="IPR050570">
    <property type="entry name" value="Cell_wall_metabolism_enzyme"/>
</dbReference>
<keyword evidence="3" id="KW-0378">Hydrolase</keyword>
<dbReference type="EMBL" id="SHKW01000001">
    <property type="protein sequence ID" value="RZU39087.1"/>
    <property type="molecule type" value="Genomic_DNA"/>
</dbReference>